<dbReference type="STRING" id="456.Ljor_2490"/>
<feature type="transmembrane region" description="Helical" evidence="25">
    <location>
        <begin position="299"/>
        <end position="320"/>
    </location>
</feature>
<reference evidence="27 28" key="1">
    <citation type="submission" date="2015-11" db="EMBL/GenBank/DDBJ databases">
        <title>Genomic analysis of 38 Legionella species identifies large and diverse effector repertoires.</title>
        <authorList>
            <person name="Burstein D."/>
            <person name="Amaro F."/>
            <person name="Zusman T."/>
            <person name="Lifshitz Z."/>
            <person name="Cohen O."/>
            <person name="Gilbert J.A."/>
            <person name="Pupko T."/>
            <person name="Shuman H.A."/>
            <person name="Segal G."/>
        </authorList>
    </citation>
    <scope>NUCLEOTIDE SEQUENCE [LARGE SCALE GENOMIC DNA]</scope>
    <source>
        <strain evidence="27 28">BL-540</strain>
    </source>
</reference>
<keyword evidence="3" id="KW-0813">Transport</keyword>
<evidence type="ECO:0000256" key="3">
    <source>
        <dbReference type="ARBA" id="ARBA00022448"/>
    </source>
</evidence>
<evidence type="ECO:0000256" key="4">
    <source>
        <dbReference type="ARBA" id="ARBA00022692"/>
    </source>
</evidence>
<feature type="transmembrane region" description="Helical" evidence="25">
    <location>
        <begin position="119"/>
        <end position="136"/>
    </location>
</feature>
<feature type="transmembrane region" description="Helical" evidence="25">
    <location>
        <begin position="143"/>
        <end position="163"/>
    </location>
</feature>
<keyword evidence="4 25" id="KW-0812">Transmembrane</keyword>
<feature type="transmembrane region" description="Helical" evidence="25">
    <location>
        <begin position="175"/>
        <end position="198"/>
    </location>
</feature>
<comment type="catalytic activity">
    <reaction evidence="13">
        <text>L-alpha-aminoacyl-L-lysine(out) = L-alpha-aminoacyl-L-lysine(in)</text>
        <dbReference type="Rhea" id="RHEA:79383"/>
        <dbReference type="ChEBI" id="CHEBI:229966"/>
    </reaction>
</comment>
<evidence type="ECO:0000256" key="13">
    <source>
        <dbReference type="ARBA" id="ARBA00044893"/>
    </source>
</evidence>
<evidence type="ECO:0000256" key="9">
    <source>
        <dbReference type="ARBA" id="ARBA00044878"/>
    </source>
</evidence>
<evidence type="ECO:0000259" key="26">
    <source>
        <dbReference type="PROSITE" id="PS50850"/>
    </source>
</evidence>
<comment type="catalytic activity">
    <reaction evidence="15">
        <text>L-arginyl-L-alpha-amino acid(out) = L-arginyl-L-alpha-amino acid(in)</text>
        <dbReference type="Rhea" id="RHEA:79371"/>
        <dbReference type="ChEBI" id="CHEBI:84315"/>
    </reaction>
</comment>
<evidence type="ECO:0000256" key="11">
    <source>
        <dbReference type="ARBA" id="ARBA00044884"/>
    </source>
</evidence>
<comment type="catalytic activity">
    <reaction evidence="19">
        <text>L-alanyl-L-lysine(out) = L-alanyl-L-lysine(in)</text>
        <dbReference type="Rhea" id="RHEA:79415"/>
        <dbReference type="ChEBI" id="CHEBI:192470"/>
    </reaction>
</comment>
<comment type="subcellular location">
    <subcellularLocation>
        <location evidence="1">Lysosome membrane</location>
        <topology evidence="1">Multi-pass membrane protein</topology>
    </subcellularLocation>
</comment>
<comment type="catalytic activity">
    <reaction evidence="14">
        <text>L-aspartyl-L-lysine(out) = L-aspartyl-L-lysine(in)</text>
        <dbReference type="Rhea" id="RHEA:79411"/>
        <dbReference type="ChEBI" id="CHEBI:229953"/>
    </reaction>
</comment>
<evidence type="ECO:0000256" key="22">
    <source>
        <dbReference type="ARBA" id="ARBA00045018"/>
    </source>
</evidence>
<evidence type="ECO:0000256" key="5">
    <source>
        <dbReference type="ARBA" id="ARBA00022989"/>
    </source>
</evidence>
<dbReference type="Proteomes" id="UP000055035">
    <property type="component" value="Unassembled WGS sequence"/>
</dbReference>
<comment type="catalytic activity">
    <reaction evidence="8">
        <text>L-lysyl-L-alanine(out) = L-lysyl-L-alanine(in)</text>
        <dbReference type="Rhea" id="RHEA:79399"/>
        <dbReference type="ChEBI" id="CHEBI:229954"/>
    </reaction>
</comment>
<feature type="transmembrane region" description="Helical" evidence="25">
    <location>
        <begin position="326"/>
        <end position="345"/>
    </location>
</feature>
<evidence type="ECO:0000256" key="14">
    <source>
        <dbReference type="ARBA" id="ARBA00044898"/>
    </source>
</evidence>
<comment type="catalytic activity">
    <reaction evidence="18">
        <text>L-histidyl-L-alpha-amino acid(out) = L-histidyl-L-alpha-amino acid(in)</text>
        <dbReference type="Rhea" id="RHEA:79379"/>
        <dbReference type="ChEBI" id="CHEBI:229964"/>
    </reaction>
</comment>
<dbReference type="EMBL" id="LNYJ01000011">
    <property type="protein sequence ID" value="KTD18184.1"/>
    <property type="molecule type" value="Genomic_DNA"/>
</dbReference>
<accession>A0A0W0VDL9</accession>
<evidence type="ECO:0000256" key="10">
    <source>
        <dbReference type="ARBA" id="ARBA00044881"/>
    </source>
</evidence>
<sequence>MNMMAMSQSEKAGRLNQIGFAWIVWGLAAAFYFSDYMARVAPGVMHRSLQIDFGINEAGFGILTASFYFPYILMQVPVGLTVDRLSIRAILTVMSLITALGCGVFGLADGLAMASFGRMLIGFSAAFAFVSSLRLATSWFPPAMLGLLAGLTQALGMLGAAAGEAPVSFLVANVGWRHSMLIIAFLFIALAGLLYQFVQDKPGLNRREMKKSGDYISIFRSLKIVLSHRQTWLNALYAGFLFGPTAVIGEAIGPAYLQYGRGLAAHAAAFATGLIFIGWGISGPLSGWLSDKIGRRKPLMIVSALCGIVLTSLFVFYPHIDKTMAYFLFFAFGVTNTGVAIAYAVSTEIHESNVVGTSIAFTNMISIFVGALMQPLVGRLVDLVSGPRAYNVETLLLTDFQAGLKLLPLCSLVALILAFTVKETYCKPLRKL</sequence>
<gene>
    <name evidence="27" type="ORF">Ljor_2490</name>
</gene>
<evidence type="ECO:0000256" key="21">
    <source>
        <dbReference type="ARBA" id="ARBA00044985"/>
    </source>
</evidence>
<evidence type="ECO:0000256" key="1">
    <source>
        <dbReference type="ARBA" id="ARBA00004155"/>
    </source>
</evidence>
<organism evidence="27 28">
    <name type="scientific">Legionella jordanis</name>
    <dbReference type="NCBI Taxonomy" id="456"/>
    <lineage>
        <taxon>Bacteria</taxon>
        <taxon>Pseudomonadati</taxon>
        <taxon>Pseudomonadota</taxon>
        <taxon>Gammaproteobacteria</taxon>
        <taxon>Legionellales</taxon>
        <taxon>Legionellaceae</taxon>
        <taxon>Legionella</taxon>
    </lineage>
</organism>
<comment type="subunit">
    <text evidence="24">Homodimer. Interacts with lysosomal protein GLMP (via lumenal domain); the interaction starts while both proteins are still in the endoplasmic reticulum and is required for stabilization of MFSD1 in lysosomes but has no direct effect on its targeting to lysosomes or transporter activity.</text>
</comment>
<comment type="caution">
    <text evidence="27">The sequence shown here is derived from an EMBL/GenBank/DDBJ whole genome shotgun (WGS) entry which is preliminary data.</text>
</comment>
<comment type="catalytic activity">
    <reaction evidence="12">
        <text>L-lysyl-L-alpha-amino acid(out) = L-lysyl-L-alpha-amino acid(in)</text>
        <dbReference type="Rhea" id="RHEA:79387"/>
        <dbReference type="ChEBI" id="CHEBI:229965"/>
    </reaction>
</comment>
<evidence type="ECO:0000256" key="18">
    <source>
        <dbReference type="ARBA" id="ARBA00044912"/>
    </source>
</evidence>
<comment type="catalytic activity">
    <reaction evidence="16">
        <text>L-lysyl-L-lysine(out) = L-lysyl-L-lysine(in)</text>
        <dbReference type="Rhea" id="RHEA:79403"/>
        <dbReference type="ChEBI" id="CHEBI:229956"/>
    </reaction>
</comment>
<evidence type="ECO:0000256" key="6">
    <source>
        <dbReference type="ARBA" id="ARBA00023136"/>
    </source>
</evidence>
<comment type="catalytic activity">
    <reaction evidence="17">
        <text>L-arginyl-glycine(out) = L-arginyl-glycine(in)</text>
        <dbReference type="Rhea" id="RHEA:79391"/>
        <dbReference type="ChEBI" id="CHEBI:229955"/>
    </reaction>
</comment>
<comment type="similarity">
    <text evidence="2">Belongs to the major facilitator superfamily.</text>
</comment>
<protein>
    <recommendedName>
        <fullName evidence="21">Lysosomal dipeptide transporter MFSD1</fullName>
    </recommendedName>
    <alternativeName>
        <fullName evidence="22">Major facilitator superfamily domain-containing protein 1</fullName>
    </alternativeName>
</protein>
<comment type="catalytic activity">
    <reaction evidence="20">
        <text>L-lysyl-glycine(out) = L-lysyl-glycine(in)</text>
        <dbReference type="Rhea" id="RHEA:79407"/>
        <dbReference type="ChEBI" id="CHEBI:191202"/>
    </reaction>
</comment>
<dbReference type="InterPro" id="IPR011701">
    <property type="entry name" value="MFS"/>
</dbReference>
<evidence type="ECO:0000256" key="19">
    <source>
        <dbReference type="ARBA" id="ARBA00044919"/>
    </source>
</evidence>
<dbReference type="Pfam" id="PF07690">
    <property type="entry name" value="MFS_1"/>
    <property type="match status" value="1"/>
</dbReference>
<feature type="transmembrane region" description="Helical" evidence="25">
    <location>
        <begin position="235"/>
        <end position="257"/>
    </location>
</feature>
<keyword evidence="7" id="KW-0458">Lysosome</keyword>
<dbReference type="InterPro" id="IPR005829">
    <property type="entry name" value="Sugar_transporter_CS"/>
</dbReference>
<evidence type="ECO:0000256" key="8">
    <source>
        <dbReference type="ARBA" id="ARBA00044876"/>
    </source>
</evidence>
<feature type="transmembrane region" description="Helical" evidence="25">
    <location>
        <begin position="85"/>
        <end position="107"/>
    </location>
</feature>
<dbReference type="PATRIC" id="fig|456.5.peg.2678"/>
<comment type="function">
    <text evidence="23">Lysosomal dipeptide uniporter that selectively exports lysine, arginine or histidine-containing dipeptides with a net positive charge from the lysosome lumen into the cytosol. Could play a role in a specific type of protein O-glycosylation indirectly regulating macrophages migration and tissue invasion. Also essential for liver homeostasis.</text>
</comment>
<dbReference type="InterPro" id="IPR052187">
    <property type="entry name" value="MFSD1"/>
</dbReference>
<evidence type="ECO:0000256" key="20">
    <source>
        <dbReference type="ARBA" id="ARBA00044924"/>
    </source>
</evidence>
<dbReference type="Gene3D" id="1.20.1250.20">
    <property type="entry name" value="MFS general substrate transporter like domains"/>
    <property type="match status" value="2"/>
</dbReference>
<evidence type="ECO:0000313" key="28">
    <source>
        <dbReference type="Proteomes" id="UP000055035"/>
    </source>
</evidence>
<feature type="domain" description="Major facilitator superfamily (MFS) profile" evidence="26">
    <location>
        <begin position="23"/>
        <end position="425"/>
    </location>
</feature>
<evidence type="ECO:0000256" key="23">
    <source>
        <dbReference type="ARBA" id="ARBA00045709"/>
    </source>
</evidence>
<comment type="catalytic activity">
    <reaction evidence="9">
        <text>L-histidyl-glycine(out) = L-histidyl-glycine(in)</text>
        <dbReference type="Rhea" id="RHEA:79395"/>
        <dbReference type="ChEBI" id="CHEBI:229957"/>
    </reaction>
</comment>
<dbReference type="AlphaFoldDB" id="A0A0W0VDL9"/>
<name>A0A0W0VDL9_9GAMM</name>
<evidence type="ECO:0000256" key="15">
    <source>
        <dbReference type="ARBA" id="ARBA00044899"/>
    </source>
</evidence>
<evidence type="ECO:0000256" key="16">
    <source>
        <dbReference type="ARBA" id="ARBA00044900"/>
    </source>
</evidence>
<dbReference type="GO" id="GO:0005765">
    <property type="term" value="C:lysosomal membrane"/>
    <property type="evidence" value="ECO:0007669"/>
    <property type="project" value="UniProtKB-SubCell"/>
</dbReference>
<keyword evidence="5 25" id="KW-1133">Transmembrane helix</keyword>
<dbReference type="PANTHER" id="PTHR23512:SF3">
    <property type="entry name" value="MAJOR FACILITATOR SUPERFAMILY DOMAIN-CONTAINING PROTEIN 1"/>
    <property type="match status" value="1"/>
</dbReference>
<dbReference type="PROSITE" id="PS00216">
    <property type="entry name" value="SUGAR_TRANSPORT_1"/>
    <property type="match status" value="1"/>
</dbReference>
<evidence type="ECO:0000256" key="7">
    <source>
        <dbReference type="ARBA" id="ARBA00023228"/>
    </source>
</evidence>
<comment type="catalytic activity">
    <reaction evidence="10">
        <text>L-alpha-aminoacyl-L-arginine(out) = L-alpha-aminoacyl-L-arginine(in)</text>
        <dbReference type="Rhea" id="RHEA:79367"/>
        <dbReference type="ChEBI" id="CHEBI:229968"/>
    </reaction>
</comment>
<keyword evidence="6 25" id="KW-0472">Membrane</keyword>
<dbReference type="PROSITE" id="PS50850">
    <property type="entry name" value="MFS"/>
    <property type="match status" value="1"/>
</dbReference>
<dbReference type="InterPro" id="IPR020846">
    <property type="entry name" value="MFS_dom"/>
</dbReference>
<evidence type="ECO:0000313" key="27">
    <source>
        <dbReference type="EMBL" id="KTD18184.1"/>
    </source>
</evidence>
<feature type="transmembrane region" description="Helical" evidence="25">
    <location>
        <begin position="402"/>
        <end position="421"/>
    </location>
</feature>
<keyword evidence="28" id="KW-1185">Reference proteome</keyword>
<evidence type="ECO:0000256" key="24">
    <source>
        <dbReference type="ARBA" id="ARBA00046376"/>
    </source>
</evidence>
<comment type="catalytic activity">
    <reaction evidence="11">
        <text>L-alpha-aminoacyl-L-histidine(out) = L-alpha-aminoacyl-L-histidine(in)</text>
        <dbReference type="Rhea" id="RHEA:79375"/>
        <dbReference type="ChEBI" id="CHEBI:229967"/>
    </reaction>
</comment>
<evidence type="ECO:0000256" key="12">
    <source>
        <dbReference type="ARBA" id="ARBA00044891"/>
    </source>
</evidence>
<dbReference type="SUPFAM" id="SSF103473">
    <property type="entry name" value="MFS general substrate transporter"/>
    <property type="match status" value="1"/>
</dbReference>
<feature type="transmembrane region" description="Helical" evidence="25">
    <location>
        <begin position="357"/>
        <end position="377"/>
    </location>
</feature>
<feature type="transmembrane region" description="Helical" evidence="25">
    <location>
        <begin position="53"/>
        <end position="73"/>
    </location>
</feature>
<evidence type="ECO:0000256" key="17">
    <source>
        <dbReference type="ARBA" id="ARBA00044903"/>
    </source>
</evidence>
<proteinExistence type="inferred from homology"/>
<dbReference type="PANTHER" id="PTHR23512">
    <property type="entry name" value="MAJOR FACILITATOR SUPERFAMILY DOMAIN-CONTAINING PROTEIN 1"/>
    <property type="match status" value="1"/>
</dbReference>
<feature type="transmembrane region" description="Helical" evidence="25">
    <location>
        <begin position="12"/>
        <end position="33"/>
    </location>
</feature>
<evidence type="ECO:0000256" key="25">
    <source>
        <dbReference type="SAM" id="Phobius"/>
    </source>
</evidence>
<feature type="transmembrane region" description="Helical" evidence="25">
    <location>
        <begin position="263"/>
        <end position="287"/>
    </location>
</feature>
<dbReference type="GO" id="GO:0022857">
    <property type="term" value="F:transmembrane transporter activity"/>
    <property type="evidence" value="ECO:0007669"/>
    <property type="project" value="InterPro"/>
</dbReference>
<dbReference type="InterPro" id="IPR036259">
    <property type="entry name" value="MFS_trans_sf"/>
</dbReference>
<evidence type="ECO:0000256" key="2">
    <source>
        <dbReference type="ARBA" id="ARBA00008335"/>
    </source>
</evidence>